<dbReference type="InterPro" id="IPR058499">
    <property type="entry name" value="DUF8186"/>
</dbReference>
<protein>
    <submittedName>
        <fullName evidence="4">Uncharacterized protein</fullName>
    </submittedName>
</protein>
<sequence>MRPLGLHGGVVVSLLVGVVVLLGQAAAQPTPPPANESRTVDARDPDPCLTPAQYNDTYGHTPTPTQQLATCTDLTYDTPPAHAARMTAASFTALSPGNATTAVAPPGANRTTSGLIADADATLYAVHPATRIHLTPTESRQYIAPAGTVRALVDYRVRSGGPNRSITSHEVRSVRVMIGDEQVGTASGTQTPVINYTTSASRQQPLTVTAEIAVTVAPNGTPENATSQTLTVRDTRSVWIYRLRPEAYTATYPDNDSALAVYQGAPWHGLVLDRSGSQRVRGVWRYYTARATRWDRLRVHRARATANRTPPGQPLGVMAFPAQIGPRAEPVRGGPTLTAVWGVSWAPPTARLGANVSVGLVNSSYTRTYGLAVRNGSLSPSSTRVRGIVRGVSAPLTTVTRTDRPIRRPNLSVLLC</sequence>
<comment type="caution">
    <text evidence="4">The sequence shown here is derived from an EMBL/GenBank/DDBJ whole genome shotgun (WGS) entry which is preliminary data.</text>
</comment>
<organism evidence="4 5">
    <name type="scientific">Halorubrum californiense DSM 19288</name>
    <dbReference type="NCBI Taxonomy" id="1227465"/>
    <lineage>
        <taxon>Archaea</taxon>
        <taxon>Methanobacteriati</taxon>
        <taxon>Methanobacteriota</taxon>
        <taxon>Stenosarchaea group</taxon>
        <taxon>Halobacteria</taxon>
        <taxon>Halobacteriales</taxon>
        <taxon>Haloferacaceae</taxon>
        <taxon>Halorubrum</taxon>
    </lineage>
</organism>
<evidence type="ECO:0000259" key="3">
    <source>
        <dbReference type="Pfam" id="PF26590"/>
    </source>
</evidence>
<dbReference type="Pfam" id="PF26589">
    <property type="entry name" value="DUF8186"/>
    <property type="match status" value="1"/>
</dbReference>
<evidence type="ECO:0000259" key="2">
    <source>
        <dbReference type="Pfam" id="PF26589"/>
    </source>
</evidence>
<keyword evidence="5" id="KW-1185">Reference proteome</keyword>
<feature type="region of interest" description="Disordered" evidence="1">
    <location>
        <begin position="26"/>
        <end position="46"/>
    </location>
</feature>
<evidence type="ECO:0000313" key="4">
    <source>
        <dbReference type="EMBL" id="ELZ43741.1"/>
    </source>
</evidence>
<evidence type="ECO:0000256" key="1">
    <source>
        <dbReference type="SAM" id="MobiDB-lite"/>
    </source>
</evidence>
<accession>M0E7E5</accession>
<dbReference type="Pfam" id="PF26590">
    <property type="entry name" value="DUF8186_M"/>
    <property type="match status" value="1"/>
</dbReference>
<dbReference type="RefSeq" id="WP_008442801.1">
    <property type="nucleotide sequence ID" value="NZ_AOJK01000041.1"/>
</dbReference>
<dbReference type="AlphaFoldDB" id="M0E7E5"/>
<gene>
    <name evidence="4" type="ORF">C463_08724</name>
</gene>
<name>M0E7E5_9EURY</name>
<reference evidence="4 5" key="1">
    <citation type="journal article" date="2014" name="PLoS Genet.">
        <title>Phylogenetically driven sequencing of extremely halophilic archaea reveals strategies for static and dynamic osmo-response.</title>
        <authorList>
            <person name="Becker E.A."/>
            <person name="Seitzer P.M."/>
            <person name="Tritt A."/>
            <person name="Larsen D."/>
            <person name="Krusor M."/>
            <person name="Yao A.I."/>
            <person name="Wu D."/>
            <person name="Madern D."/>
            <person name="Eisen J.A."/>
            <person name="Darling A.E."/>
            <person name="Facciotti M.T."/>
        </authorList>
    </citation>
    <scope>NUCLEOTIDE SEQUENCE [LARGE SCALE GENOMIC DNA]</scope>
    <source>
        <strain evidence="4 5">DSM 19288</strain>
    </source>
</reference>
<dbReference type="Proteomes" id="UP000011586">
    <property type="component" value="Unassembled WGS sequence"/>
</dbReference>
<proteinExistence type="predicted"/>
<feature type="domain" description="DUF8186" evidence="3">
    <location>
        <begin position="246"/>
        <end position="395"/>
    </location>
</feature>
<dbReference type="EMBL" id="AOJK01000041">
    <property type="protein sequence ID" value="ELZ43741.1"/>
    <property type="molecule type" value="Genomic_DNA"/>
</dbReference>
<evidence type="ECO:0000313" key="5">
    <source>
        <dbReference type="Proteomes" id="UP000011586"/>
    </source>
</evidence>
<dbReference type="InterPro" id="IPR058910">
    <property type="entry name" value="DUF8186_M"/>
</dbReference>
<feature type="domain" description="DUF8186" evidence="2">
    <location>
        <begin position="93"/>
        <end position="241"/>
    </location>
</feature>